<keyword evidence="3" id="KW-0479">Metal-binding</keyword>
<proteinExistence type="inferred from homology"/>
<evidence type="ECO:0000313" key="7">
    <source>
        <dbReference type="EMBL" id="SFK67232.1"/>
    </source>
</evidence>
<protein>
    <submittedName>
        <fullName evidence="7">Glyoxylase, beta-lactamase superfamily II</fullName>
    </submittedName>
</protein>
<dbReference type="Gene3D" id="3.60.15.10">
    <property type="entry name" value="Ribonuclease Z/Hydroxyacylglutathione hydrolase-like"/>
    <property type="match status" value="1"/>
</dbReference>
<dbReference type="Proteomes" id="UP000198851">
    <property type="component" value="Unassembled WGS sequence"/>
</dbReference>
<comment type="similarity">
    <text evidence="2">Belongs to the metallo-beta-lactamase superfamily.</text>
</comment>
<keyword evidence="8" id="KW-1185">Reference proteome</keyword>
<feature type="domain" description="Metallo-beta-lactamase" evidence="6">
    <location>
        <begin position="46"/>
        <end position="246"/>
    </location>
</feature>
<dbReference type="GO" id="GO:0046872">
    <property type="term" value="F:metal ion binding"/>
    <property type="evidence" value="ECO:0007669"/>
    <property type="project" value="UniProtKB-KW"/>
</dbReference>
<evidence type="ECO:0000313" key="8">
    <source>
        <dbReference type="Proteomes" id="UP000198851"/>
    </source>
</evidence>
<keyword evidence="5" id="KW-0862">Zinc</keyword>
<evidence type="ECO:0000259" key="6">
    <source>
        <dbReference type="SMART" id="SM00849"/>
    </source>
</evidence>
<dbReference type="STRING" id="1280847.SAMN04488036_101992"/>
<dbReference type="Pfam" id="PF00753">
    <property type="entry name" value="Lactamase_B"/>
    <property type="match status" value="1"/>
</dbReference>
<dbReference type="PANTHER" id="PTHR42978">
    <property type="entry name" value="QUORUM-QUENCHING LACTONASE YTNP-RELATED-RELATED"/>
    <property type="match status" value="1"/>
</dbReference>
<comment type="cofactor">
    <cofactor evidence="1">
        <name>Zn(2+)</name>
        <dbReference type="ChEBI" id="CHEBI:29105"/>
    </cofactor>
</comment>
<evidence type="ECO:0000256" key="2">
    <source>
        <dbReference type="ARBA" id="ARBA00007749"/>
    </source>
</evidence>
<evidence type="ECO:0000256" key="1">
    <source>
        <dbReference type="ARBA" id="ARBA00001947"/>
    </source>
</evidence>
<dbReference type="EMBL" id="FOSZ01000001">
    <property type="protein sequence ID" value="SFK67232.1"/>
    <property type="molecule type" value="Genomic_DNA"/>
</dbReference>
<accession>A0A1I4BEG0</accession>
<dbReference type="AlphaFoldDB" id="A0A1I4BEG0"/>
<dbReference type="RefSeq" id="WP_093320950.1">
    <property type="nucleotide sequence ID" value="NZ_FOSZ01000001.1"/>
</dbReference>
<dbReference type="OrthoDB" id="9773738at2"/>
<reference evidence="8" key="1">
    <citation type="submission" date="2016-10" db="EMBL/GenBank/DDBJ databases">
        <authorList>
            <person name="Varghese N."/>
            <person name="Submissions S."/>
        </authorList>
    </citation>
    <scope>NUCLEOTIDE SEQUENCE [LARGE SCALE GENOMIC DNA]</scope>
    <source>
        <strain evidence="8">DSM 28453</strain>
    </source>
</reference>
<dbReference type="InterPro" id="IPR051013">
    <property type="entry name" value="MBL_superfamily_lactonases"/>
</dbReference>
<evidence type="ECO:0000256" key="5">
    <source>
        <dbReference type="ARBA" id="ARBA00022833"/>
    </source>
</evidence>
<evidence type="ECO:0000256" key="3">
    <source>
        <dbReference type="ARBA" id="ARBA00022723"/>
    </source>
</evidence>
<gene>
    <name evidence="7" type="ORF">SAMN04488036_101992</name>
</gene>
<dbReference type="PANTHER" id="PTHR42978:SF7">
    <property type="entry name" value="METALLO-HYDROLASE RV2300C-RELATED"/>
    <property type="match status" value="1"/>
</dbReference>
<dbReference type="InterPro" id="IPR036866">
    <property type="entry name" value="RibonucZ/Hydroxyglut_hydro"/>
</dbReference>
<evidence type="ECO:0000256" key="4">
    <source>
        <dbReference type="ARBA" id="ARBA00022801"/>
    </source>
</evidence>
<keyword evidence="4" id="KW-0378">Hydrolase</keyword>
<dbReference type="SUPFAM" id="SSF56281">
    <property type="entry name" value="Metallo-hydrolase/oxidoreductase"/>
    <property type="match status" value="1"/>
</dbReference>
<dbReference type="GO" id="GO:0016787">
    <property type="term" value="F:hydrolase activity"/>
    <property type="evidence" value="ECO:0007669"/>
    <property type="project" value="UniProtKB-KW"/>
</dbReference>
<dbReference type="SMART" id="SM00849">
    <property type="entry name" value="Lactamase_B"/>
    <property type="match status" value="1"/>
</dbReference>
<name>A0A1I4BEG0_9RHOB</name>
<dbReference type="InterPro" id="IPR001279">
    <property type="entry name" value="Metallo-B-lactamas"/>
</dbReference>
<sequence length="283" mass="31375">MTTDAKVGVQSGTWQVHAIKYADRNARTRADSFLFDDNHDAPHAMDYFMWLLRDGDRVILVDTGYDHAEAKRRGRPIRLDPGEALAPFGLTPEQITEVIVTHLHYDHAGGLALFPNAHLHMQEAEMAFATGPCMCHDVLRDPFTAGHVCEAVMRLYGGKLTFHKGDSQLADGLSLHCIGGHSRGLQCVRVKTEAGWMVLASDAAHYYENVLSRKPFPIVVDLQDMMQGFERLTSLASRPELIIPGHDPLVCTIFPQDLAPHIRRLDVGPKTNALATISSEFGK</sequence>
<organism evidence="7 8">
    <name type="scientific">Shimia haliotis</name>
    <dbReference type="NCBI Taxonomy" id="1280847"/>
    <lineage>
        <taxon>Bacteria</taxon>
        <taxon>Pseudomonadati</taxon>
        <taxon>Pseudomonadota</taxon>
        <taxon>Alphaproteobacteria</taxon>
        <taxon>Rhodobacterales</taxon>
        <taxon>Roseobacteraceae</taxon>
    </lineage>
</organism>
<dbReference type="CDD" id="cd07729">
    <property type="entry name" value="AHL_lactonase_MBL-fold"/>
    <property type="match status" value="1"/>
</dbReference>